<gene>
    <name evidence="2" type="ORF">METZ01_LOCUS302422</name>
</gene>
<evidence type="ECO:0000313" key="2">
    <source>
        <dbReference type="EMBL" id="SVC49568.1"/>
    </source>
</evidence>
<dbReference type="InterPro" id="IPR001223">
    <property type="entry name" value="Glyco_hydro18_cat"/>
</dbReference>
<dbReference type="GO" id="GO:0006032">
    <property type="term" value="P:chitin catabolic process"/>
    <property type="evidence" value="ECO:0007669"/>
    <property type="project" value="TreeGrafter"/>
</dbReference>
<dbReference type="PANTHER" id="PTHR11177">
    <property type="entry name" value="CHITINASE"/>
    <property type="match status" value="1"/>
</dbReference>
<dbReference type="PANTHER" id="PTHR11177:SF317">
    <property type="entry name" value="CHITINASE 12-RELATED"/>
    <property type="match status" value="1"/>
</dbReference>
<accession>A0A382MM39</accession>
<dbReference type="SMART" id="SM00636">
    <property type="entry name" value="Glyco_18"/>
    <property type="match status" value="1"/>
</dbReference>
<dbReference type="Gene3D" id="3.20.20.80">
    <property type="entry name" value="Glycosidases"/>
    <property type="match status" value="1"/>
</dbReference>
<protein>
    <recommendedName>
        <fullName evidence="1">GH18 domain-containing protein</fullName>
    </recommendedName>
</protein>
<name>A0A382MM39_9ZZZZ</name>
<dbReference type="SUPFAM" id="SSF51445">
    <property type="entry name" value="(Trans)glycosidases"/>
    <property type="match status" value="1"/>
</dbReference>
<organism evidence="2">
    <name type="scientific">marine metagenome</name>
    <dbReference type="NCBI Taxonomy" id="408172"/>
    <lineage>
        <taxon>unclassified sequences</taxon>
        <taxon>metagenomes</taxon>
        <taxon>ecological metagenomes</taxon>
    </lineage>
</organism>
<dbReference type="GO" id="GO:0004568">
    <property type="term" value="F:chitinase activity"/>
    <property type="evidence" value="ECO:0007669"/>
    <property type="project" value="TreeGrafter"/>
</dbReference>
<feature type="non-terminal residue" evidence="2">
    <location>
        <position position="237"/>
    </location>
</feature>
<dbReference type="EMBL" id="UINC01094377">
    <property type="protein sequence ID" value="SVC49568.1"/>
    <property type="molecule type" value="Genomic_DNA"/>
</dbReference>
<dbReference type="Pfam" id="PF00704">
    <property type="entry name" value="Glyco_hydro_18"/>
    <property type="match status" value="1"/>
</dbReference>
<dbReference type="GO" id="GO:0005576">
    <property type="term" value="C:extracellular region"/>
    <property type="evidence" value="ECO:0007669"/>
    <property type="project" value="TreeGrafter"/>
</dbReference>
<dbReference type="AlphaFoldDB" id="A0A382MM39"/>
<dbReference type="InterPro" id="IPR017853">
    <property type="entry name" value="GH"/>
</dbReference>
<dbReference type="PROSITE" id="PS51910">
    <property type="entry name" value="GH18_2"/>
    <property type="match status" value="1"/>
</dbReference>
<sequence>MKLRLLFFLFIGFVYSQRVVGYYPYWMQDEFQPQDLDLETFTHINHAFAWPNEEGEIEAPIGMFDASIADHIHNNNRKFLLSLGGWGAADGFVAATSTYELRSVFISNILDKFISYGYDGADIDWEHPQTNEQRNNLTLFIAELDSVLDEFDPELLITMALPTSNWSGQWYAMNSLNQYVDFFNAMTYDIHGSWSSHAGHNSPLYQSPPGDADGSVQTGINYLVNTRGLPESKVNMG</sequence>
<dbReference type="GO" id="GO:0005975">
    <property type="term" value="P:carbohydrate metabolic process"/>
    <property type="evidence" value="ECO:0007669"/>
    <property type="project" value="InterPro"/>
</dbReference>
<reference evidence="2" key="1">
    <citation type="submission" date="2018-05" db="EMBL/GenBank/DDBJ databases">
        <authorList>
            <person name="Lanie J.A."/>
            <person name="Ng W.-L."/>
            <person name="Kazmierczak K.M."/>
            <person name="Andrzejewski T.M."/>
            <person name="Davidsen T.M."/>
            <person name="Wayne K.J."/>
            <person name="Tettelin H."/>
            <person name="Glass J.I."/>
            <person name="Rusch D."/>
            <person name="Podicherti R."/>
            <person name="Tsui H.-C.T."/>
            <person name="Winkler M.E."/>
        </authorList>
    </citation>
    <scope>NUCLEOTIDE SEQUENCE</scope>
</reference>
<evidence type="ECO:0000259" key="1">
    <source>
        <dbReference type="PROSITE" id="PS51910"/>
    </source>
</evidence>
<dbReference type="GO" id="GO:0008061">
    <property type="term" value="F:chitin binding"/>
    <property type="evidence" value="ECO:0007669"/>
    <property type="project" value="InterPro"/>
</dbReference>
<dbReference type="InterPro" id="IPR011583">
    <property type="entry name" value="Chitinase_II/V-like_cat"/>
</dbReference>
<feature type="domain" description="GH18" evidence="1">
    <location>
        <begin position="17"/>
        <end position="237"/>
    </location>
</feature>
<proteinExistence type="predicted"/>
<dbReference type="InterPro" id="IPR050314">
    <property type="entry name" value="Glycosyl_Hydrlase_18"/>
</dbReference>